<evidence type="ECO:0000313" key="3">
    <source>
        <dbReference type="Proteomes" id="UP000250321"/>
    </source>
</evidence>
<organism evidence="2 3">
    <name type="scientific">Prunus yedoensis var. nudiflora</name>
    <dbReference type="NCBI Taxonomy" id="2094558"/>
    <lineage>
        <taxon>Eukaryota</taxon>
        <taxon>Viridiplantae</taxon>
        <taxon>Streptophyta</taxon>
        <taxon>Embryophyta</taxon>
        <taxon>Tracheophyta</taxon>
        <taxon>Spermatophyta</taxon>
        <taxon>Magnoliopsida</taxon>
        <taxon>eudicotyledons</taxon>
        <taxon>Gunneridae</taxon>
        <taxon>Pentapetalae</taxon>
        <taxon>rosids</taxon>
        <taxon>fabids</taxon>
        <taxon>Rosales</taxon>
        <taxon>Rosaceae</taxon>
        <taxon>Amygdaloideae</taxon>
        <taxon>Amygdaleae</taxon>
        <taxon>Prunus</taxon>
    </lineage>
</organism>
<dbReference type="Proteomes" id="UP000250321">
    <property type="component" value="Unassembled WGS sequence"/>
</dbReference>
<proteinExistence type="predicted"/>
<feature type="compositionally biased region" description="Basic residues" evidence="1">
    <location>
        <begin position="74"/>
        <end position="85"/>
    </location>
</feature>
<evidence type="ECO:0000256" key="1">
    <source>
        <dbReference type="SAM" id="MobiDB-lite"/>
    </source>
</evidence>
<feature type="compositionally biased region" description="Basic and acidic residues" evidence="1">
    <location>
        <begin position="42"/>
        <end position="56"/>
    </location>
</feature>
<sequence>MEYNNDSNPVANQVNLRDRGLLDLKFGGRRDTGRHSGGGMKGKRDEGDARAVEQRGRKFGGRSRRYMANTREYKRGRAFKRKNRK</sequence>
<gene>
    <name evidence="2" type="ORF">Pyn_37712</name>
</gene>
<accession>A0A315APV0</accession>
<evidence type="ECO:0000313" key="2">
    <source>
        <dbReference type="EMBL" id="PQQ16336.1"/>
    </source>
</evidence>
<dbReference type="EMBL" id="PJQY01000198">
    <property type="protein sequence ID" value="PQQ16336.1"/>
    <property type="molecule type" value="Genomic_DNA"/>
</dbReference>
<comment type="caution">
    <text evidence="2">The sequence shown here is derived from an EMBL/GenBank/DDBJ whole genome shotgun (WGS) entry which is preliminary data.</text>
</comment>
<protein>
    <submittedName>
        <fullName evidence="2">Uncharacterized protein</fullName>
    </submittedName>
</protein>
<reference evidence="2 3" key="1">
    <citation type="submission" date="2018-02" db="EMBL/GenBank/DDBJ databases">
        <title>Draft genome of wild Prunus yedoensis var. nudiflora.</title>
        <authorList>
            <person name="Baek S."/>
            <person name="Kim J.-H."/>
            <person name="Choi K."/>
            <person name="Kim G.-B."/>
            <person name="Cho A."/>
            <person name="Jang H."/>
            <person name="Shin C.-H."/>
            <person name="Yu H.-J."/>
            <person name="Mun J.-H."/>
        </authorList>
    </citation>
    <scope>NUCLEOTIDE SEQUENCE [LARGE SCALE GENOMIC DNA]</scope>
    <source>
        <strain evidence="3">cv. Jeju island</strain>
        <tissue evidence="2">Leaf</tissue>
    </source>
</reference>
<feature type="region of interest" description="Disordered" evidence="1">
    <location>
        <begin position="25"/>
        <end position="85"/>
    </location>
</feature>
<name>A0A315APV0_PRUYE</name>
<keyword evidence="3" id="KW-1185">Reference proteome</keyword>
<dbReference type="AlphaFoldDB" id="A0A315APV0"/>
<feature type="compositionally biased region" description="Basic and acidic residues" evidence="1">
    <location>
        <begin position="25"/>
        <end position="34"/>
    </location>
</feature>